<dbReference type="Gene3D" id="1.10.630.10">
    <property type="entry name" value="Cytochrome P450"/>
    <property type="match status" value="1"/>
</dbReference>
<evidence type="ECO:0000256" key="12">
    <source>
        <dbReference type="ARBA" id="ARBA00023136"/>
    </source>
</evidence>
<dbReference type="PANTHER" id="PTHR24291">
    <property type="entry name" value="CYTOCHROME P450 FAMILY 4"/>
    <property type="match status" value="1"/>
</dbReference>
<reference evidence="13" key="1">
    <citation type="submission" date="2018-04" db="EMBL/GenBank/DDBJ databases">
        <title>Transcriptome of Schizaphis graminum biotype I.</title>
        <authorList>
            <person name="Scully E.D."/>
            <person name="Geib S.M."/>
            <person name="Palmer N.A."/>
            <person name="Koch K."/>
            <person name="Bradshaw J."/>
            <person name="Heng-Moss T."/>
            <person name="Sarath G."/>
        </authorList>
    </citation>
    <scope>NUCLEOTIDE SEQUENCE</scope>
</reference>
<name>A0A2S2NML5_SCHGA</name>
<accession>A0A2S2NML5</accession>
<proteinExistence type="inferred from homology"/>
<keyword evidence="7" id="KW-0256">Endoplasmic reticulum</keyword>
<evidence type="ECO:0000256" key="10">
    <source>
        <dbReference type="ARBA" id="ARBA00023004"/>
    </source>
</evidence>
<evidence type="ECO:0000256" key="7">
    <source>
        <dbReference type="ARBA" id="ARBA00022824"/>
    </source>
</evidence>
<dbReference type="InterPro" id="IPR050196">
    <property type="entry name" value="Cytochrome_P450_Monoox"/>
</dbReference>
<evidence type="ECO:0000256" key="9">
    <source>
        <dbReference type="ARBA" id="ARBA00023002"/>
    </source>
</evidence>
<dbReference type="AlphaFoldDB" id="A0A2S2NML5"/>
<sequence length="297" mass="33156">MVRVDSSTVSASPLLIPPPMKDGRAHLSSRCSACLASLCRFASAAGFTPSSVAFSVVPSTISNAADKTAIISRTVRAIIAIVVLLDFFRLLLEWHSKFGDTYQLWIGLRPFIAMADADHIQQILNSPIHIDKNLEYDLLLPFIGTGLVTSSGQKWHSRRKLLTPTFHFSILEEFLPLIEKQCKTLVKVLRKELNNVTGFDIKPYAKLAALDTIGITAMGCEINSQENSQMEYVKALDELTAIMQKRFITPWLKPNFLFNLTSLSKRQNACIDVIHTYSKKVMLLQITNVCSIITINQ</sequence>
<comment type="cofactor">
    <cofactor evidence="1">
        <name>heme</name>
        <dbReference type="ChEBI" id="CHEBI:30413"/>
    </cofactor>
</comment>
<evidence type="ECO:0000313" key="13">
    <source>
        <dbReference type="EMBL" id="MBY18433.1"/>
    </source>
</evidence>
<dbReference type="GO" id="GO:0005789">
    <property type="term" value="C:endoplasmic reticulum membrane"/>
    <property type="evidence" value="ECO:0007669"/>
    <property type="project" value="UniProtKB-SubCell"/>
</dbReference>
<keyword evidence="9" id="KW-0560">Oxidoreductase</keyword>
<dbReference type="PANTHER" id="PTHR24291:SF189">
    <property type="entry name" value="CYTOCHROME P450 4C3-RELATED"/>
    <property type="match status" value="1"/>
</dbReference>
<keyword evidence="11" id="KW-0503">Monooxygenase</keyword>
<dbReference type="EMBL" id="GGMR01005814">
    <property type="protein sequence ID" value="MBY18433.1"/>
    <property type="molecule type" value="Transcribed_RNA"/>
</dbReference>
<dbReference type="GO" id="GO:0005506">
    <property type="term" value="F:iron ion binding"/>
    <property type="evidence" value="ECO:0007669"/>
    <property type="project" value="InterPro"/>
</dbReference>
<dbReference type="GO" id="GO:0020037">
    <property type="term" value="F:heme binding"/>
    <property type="evidence" value="ECO:0007669"/>
    <property type="project" value="InterPro"/>
</dbReference>
<comment type="subcellular location">
    <subcellularLocation>
        <location evidence="3">Endoplasmic reticulum membrane</location>
        <topology evidence="3">Peripheral membrane protein</topology>
    </subcellularLocation>
    <subcellularLocation>
        <location evidence="2">Microsome membrane</location>
        <topology evidence="2">Peripheral membrane protein</topology>
    </subcellularLocation>
</comment>
<dbReference type="InterPro" id="IPR001128">
    <property type="entry name" value="Cyt_P450"/>
</dbReference>
<comment type="similarity">
    <text evidence="4">Belongs to the cytochrome P450 family.</text>
</comment>
<gene>
    <name evidence="13" type="primary">CYP4C1_4</name>
    <name evidence="13" type="ORF">g.9203</name>
</gene>
<keyword evidence="6" id="KW-0479">Metal-binding</keyword>
<evidence type="ECO:0000256" key="4">
    <source>
        <dbReference type="ARBA" id="ARBA00010617"/>
    </source>
</evidence>
<evidence type="ECO:0000256" key="3">
    <source>
        <dbReference type="ARBA" id="ARBA00004406"/>
    </source>
</evidence>
<dbReference type="GO" id="GO:0016705">
    <property type="term" value="F:oxidoreductase activity, acting on paired donors, with incorporation or reduction of molecular oxygen"/>
    <property type="evidence" value="ECO:0007669"/>
    <property type="project" value="InterPro"/>
</dbReference>
<evidence type="ECO:0000256" key="2">
    <source>
        <dbReference type="ARBA" id="ARBA00004174"/>
    </source>
</evidence>
<keyword evidence="5" id="KW-0349">Heme</keyword>
<evidence type="ECO:0000256" key="1">
    <source>
        <dbReference type="ARBA" id="ARBA00001971"/>
    </source>
</evidence>
<organism evidence="13">
    <name type="scientific">Schizaphis graminum</name>
    <name type="common">Green bug aphid</name>
    <dbReference type="NCBI Taxonomy" id="13262"/>
    <lineage>
        <taxon>Eukaryota</taxon>
        <taxon>Metazoa</taxon>
        <taxon>Ecdysozoa</taxon>
        <taxon>Arthropoda</taxon>
        <taxon>Hexapoda</taxon>
        <taxon>Insecta</taxon>
        <taxon>Pterygota</taxon>
        <taxon>Neoptera</taxon>
        <taxon>Paraneoptera</taxon>
        <taxon>Hemiptera</taxon>
        <taxon>Sternorrhyncha</taxon>
        <taxon>Aphidomorpha</taxon>
        <taxon>Aphidoidea</taxon>
        <taxon>Aphididae</taxon>
        <taxon>Aphidini</taxon>
        <taxon>Schizaphis</taxon>
    </lineage>
</organism>
<keyword evidence="12" id="KW-0472">Membrane</keyword>
<keyword evidence="8" id="KW-0492">Microsome</keyword>
<keyword evidence="10" id="KW-0408">Iron</keyword>
<evidence type="ECO:0000256" key="8">
    <source>
        <dbReference type="ARBA" id="ARBA00022848"/>
    </source>
</evidence>
<dbReference type="InterPro" id="IPR036396">
    <property type="entry name" value="Cyt_P450_sf"/>
</dbReference>
<protein>
    <submittedName>
        <fullName evidence="13">Cytochrome p450</fullName>
    </submittedName>
</protein>
<dbReference type="GO" id="GO:0004497">
    <property type="term" value="F:monooxygenase activity"/>
    <property type="evidence" value="ECO:0007669"/>
    <property type="project" value="UniProtKB-KW"/>
</dbReference>
<evidence type="ECO:0000256" key="11">
    <source>
        <dbReference type="ARBA" id="ARBA00023033"/>
    </source>
</evidence>
<evidence type="ECO:0000256" key="6">
    <source>
        <dbReference type="ARBA" id="ARBA00022723"/>
    </source>
</evidence>
<dbReference type="Pfam" id="PF00067">
    <property type="entry name" value="p450"/>
    <property type="match status" value="1"/>
</dbReference>
<evidence type="ECO:0000256" key="5">
    <source>
        <dbReference type="ARBA" id="ARBA00022617"/>
    </source>
</evidence>
<dbReference type="SUPFAM" id="SSF48264">
    <property type="entry name" value="Cytochrome P450"/>
    <property type="match status" value="1"/>
</dbReference>